<dbReference type="Proteomes" id="UP000828390">
    <property type="component" value="Unassembled WGS sequence"/>
</dbReference>
<evidence type="ECO:0000313" key="2">
    <source>
        <dbReference type="EMBL" id="KAH3730749.1"/>
    </source>
</evidence>
<sequence length="331" mass="37594">MHSQCPPYYNQFWQSPPNTPNTHTSSMNNGNSYFANNGQNTIDSDVLKKLLNRLDNIDKKLGQLDLITAKITNIAERLTCIEKRREDIEKSQNFLADNYETVSKTAEGNKTNIINIKRDLKTMADENLNLKQTNNSLKEDVIDLKCRSMRDNLLFFGITEVVDNNQPSIGTTVNASGGTQTASGEPLDASGDTPNAAMGSATYDRSRAEDCVSKVLRFCREHLQITDPESVIQIDRAHRIGRYQRNKVRPIVAKFKDSQSIMCTKNALRRVDLRRTPYNVIEQYPAEVLERRKSLVGHMMQARRDGKRAFLVRDRLFIDGRPFIPTSTPPQ</sequence>
<organism evidence="2 3">
    <name type="scientific">Dreissena polymorpha</name>
    <name type="common">Zebra mussel</name>
    <name type="synonym">Mytilus polymorpha</name>
    <dbReference type="NCBI Taxonomy" id="45954"/>
    <lineage>
        <taxon>Eukaryota</taxon>
        <taxon>Metazoa</taxon>
        <taxon>Spiralia</taxon>
        <taxon>Lophotrochozoa</taxon>
        <taxon>Mollusca</taxon>
        <taxon>Bivalvia</taxon>
        <taxon>Autobranchia</taxon>
        <taxon>Heteroconchia</taxon>
        <taxon>Euheterodonta</taxon>
        <taxon>Imparidentia</taxon>
        <taxon>Neoheterodontei</taxon>
        <taxon>Myida</taxon>
        <taxon>Dreissenoidea</taxon>
        <taxon>Dreissenidae</taxon>
        <taxon>Dreissena</taxon>
    </lineage>
</organism>
<evidence type="ECO:0000313" key="3">
    <source>
        <dbReference type="Proteomes" id="UP000828390"/>
    </source>
</evidence>
<name>A0A9D4HTH4_DREPO</name>
<accession>A0A9D4HTH4</accession>
<feature type="region of interest" description="Disordered" evidence="1">
    <location>
        <begin position="1"/>
        <end position="32"/>
    </location>
</feature>
<dbReference type="AlphaFoldDB" id="A0A9D4HTH4"/>
<comment type="caution">
    <text evidence="2">The sequence shown here is derived from an EMBL/GenBank/DDBJ whole genome shotgun (WGS) entry which is preliminary data.</text>
</comment>
<feature type="compositionally biased region" description="Polar residues" evidence="1">
    <location>
        <begin position="11"/>
        <end position="32"/>
    </location>
</feature>
<feature type="compositionally biased region" description="Polar residues" evidence="1">
    <location>
        <begin position="167"/>
        <end position="183"/>
    </location>
</feature>
<keyword evidence="3" id="KW-1185">Reference proteome</keyword>
<evidence type="ECO:0000256" key="1">
    <source>
        <dbReference type="SAM" id="MobiDB-lite"/>
    </source>
</evidence>
<reference evidence="2" key="2">
    <citation type="submission" date="2020-11" db="EMBL/GenBank/DDBJ databases">
        <authorList>
            <person name="McCartney M.A."/>
            <person name="Auch B."/>
            <person name="Kono T."/>
            <person name="Mallez S."/>
            <person name="Becker A."/>
            <person name="Gohl D.M."/>
            <person name="Silverstein K.A.T."/>
            <person name="Koren S."/>
            <person name="Bechman K.B."/>
            <person name="Herman A."/>
            <person name="Abrahante J.E."/>
            <person name="Garbe J."/>
        </authorList>
    </citation>
    <scope>NUCLEOTIDE SEQUENCE</scope>
    <source>
        <strain evidence="2">Duluth1</strain>
        <tissue evidence="2">Whole animal</tissue>
    </source>
</reference>
<dbReference type="EMBL" id="JAIWYP010000012">
    <property type="protein sequence ID" value="KAH3730749.1"/>
    <property type="molecule type" value="Genomic_DNA"/>
</dbReference>
<dbReference type="Gene3D" id="3.30.70.1820">
    <property type="entry name" value="L1 transposable element, RRM domain"/>
    <property type="match status" value="1"/>
</dbReference>
<gene>
    <name evidence="2" type="ORF">DPMN_056742</name>
</gene>
<protein>
    <submittedName>
        <fullName evidence="2">Uncharacterized protein</fullName>
    </submittedName>
</protein>
<feature type="region of interest" description="Disordered" evidence="1">
    <location>
        <begin position="167"/>
        <end position="200"/>
    </location>
</feature>
<reference evidence="2" key="1">
    <citation type="journal article" date="2019" name="bioRxiv">
        <title>The Genome of the Zebra Mussel, Dreissena polymorpha: A Resource for Invasive Species Research.</title>
        <authorList>
            <person name="McCartney M.A."/>
            <person name="Auch B."/>
            <person name="Kono T."/>
            <person name="Mallez S."/>
            <person name="Zhang Y."/>
            <person name="Obille A."/>
            <person name="Becker A."/>
            <person name="Abrahante J.E."/>
            <person name="Garbe J."/>
            <person name="Badalamenti J.P."/>
            <person name="Herman A."/>
            <person name="Mangelson H."/>
            <person name="Liachko I."/>
            <person name="Sullivan S."/>
            <person name="Sone E.D."/>
            <person name="Koren S."/>
            <person name="Silverstein K.A.T."/>
            <person name="Beckman K.B."/>
            <person name="Gohl D.M."/>
        </authorList>
    </citation>
    <scope>NUCLEOTIDE SEQUENCE</scope>
    <source>
        <strain evidence="2">Duluth1</strain>
        <tissue evidence="2">Whole animal</tissue>
    </source>
</reference>
<proteinExistence type="predicted"/>